<name>A0A4Y1WXK4_9BACT</name>
<keyword evidence="1" id="KW-0812">Transmembrane</keyword>
<protein>
    <submittedName>
        <fullName evidence="2">Uncharacterized protein</fullName>
    </submittedName>
</protein>
<evidence type="ECO:0000256" key="1">
    <source>
        <dbReference type="SAM" id="Phobius"/>
    </source>
</evidence>
<proteinExistence type="predicted"/>
<dbReference type="EMBL" id="AP019736">
    <property type="protein sequence ID" value="BBL05687.1"/>
    <property type="molecule type" value="Genomic_DNA"/>
</dbReference>
<feature type="transmembrane region" description="Helical" evidence="1">
    <location>
        <begin position="6"/>
        <end position="22"/>
    </location>
</feature>
<organism evidence="2 3">
    <name type="scientific">Alistipes dispar</name>
    <dbReference type="NCBI Taxonomy" id="2585119"/>
    <lineage>
        <taxon>Bacteria</taxon>
        <taxon>Pseudomonadati</taxon>
        <taxon>Bacteroidota</taxon>
        <taxon>Bacteroidia</taxon>
        <taxon>Bacteroidales</taxon>
        <taxon>Rikenellaceae</taxon>
        <taxon>Alistipes</taxon>
    </lineage>
</organism>
<accession>A0A4Y1WXK4</accession>
<dbReference type="KEGG" id="ada:A5CPEGH6_03250"/>
<keyword evidence="1" id="KW-0472">Membrane</keyword>
<dbReference type="GeneID" id="98672298"/>
<evidence type="ECO:0000313" key="2">
    <source>
        <dbReference type="EMBL" id="BBL05687.1"/>
    </source>
</evidence>
<sequence length="63" mass="7194">MKHIVANRFLFSAAIFLMYISIQKYELLGSEQRTELGVRTDGDGQNLIARCSFCGKEEKFGVY</sequence>
<dbReference type="RefSeq" id="WP_141427621.1">
    <property type="nucleotide sequence ID" value="NZ_AP019736.1"/>
</dbReference>
<gene>
    <name evidence="2" type="ORF">A5CPEGH6_03250</name>
</gene>
<keyword evidence="1" id="KW-1133">Transmembrane helix</keyword>
<evidence type="ECO:0000313" key="3">
    <source>
        <dbReference type="Proteomes" id="UP000319374"/>
    </source>
</evidence>
<dbReference type="AlphaFoldDB" id="A0A4Y1WXK4"/>
<reference evidence="3" key="1">
    <citation type="submission" date="2019-06" db="EMBL/GenBank/DDBJ databases">
        <title>Alistipes onderdonkii subsp. vulgaris subsp. nov., Alistipes dispar sp. nov. and Alistipes communis sp. nov., isolated from human faeces, and creation of Alistipes onderdonkii subsp. onderdonkii subsp. nov.</title>
        <authorList>
            <person name="Sakamoto M."/>
            <person name="Ikeyama N."/>
            <person name="Ogata Y."/>
            <person name="Suda W."/>
            <person name="Iino T."/>
            <person name="Hattori M."/>
            <person name="Ohkuma M."/>
        </authorList>
    </citation>
    <scope>NUCLEOTIDE SEQUENCE [LARGE SCALE GENOMIC DNA]</scope>
    <source>
        <strain evidence="3">5CPEGH6</strain>
    </source>
</reference>
<dbReference type="Proteomes" id="UP000319374">
    <property type="component" value="Chromosome"/>
</dbReference>
<keyword evidence="3" id="KW-1185">Reference proteome</keyword>